<dbReference type="EMBL" id="BNED01000005">
    <property type="protein sequence ID" value="GHI76066.1"/>
    <property type="molecule type" value="Genomic_DNA"/>
</dbReference>
<dbReference type="RefSeq" id="WP_106971279.1">
    <property type="nucleotide sequence ID" value="NZ_BAAATO010000037.1"/>
</dbReference>
<comment type="caution">
    <text evidence="3">The sequence shown here is derived from an EMBL/GenBank/DDBJ whole genome shotgun (WGS) entry which is preliminary data.</text>
</comment>
<dbReference type="Pfam" id="PF12840">
    <property type="entry name" value="HTH_20"/>
    <property type="match status" value="1"/>
</dbReference>
<protein>
    <submittedName>
        <fullName evidence="3">Transcriptional regulator</fullName>
    </submittedName>
</protein>
<dbReference type="SUPFAM" id="SSF46785">
    <property type="entry name" value="Winged helix' DNA-binding domain"/>
    <property type="match status" value="1"/>
</dbReference>
<dbReference type="InterPro" id="IPR036388">
    <property type="entry name" value="WH-like_DNA-bd_sf"/>
</dbReference>
<sequence>MTPDPTPAPPQAHTVSGVEAVSVLGDEVRRRLYGFIRRAHRPVTREEAAADAGISAKLAAFHLDKLAAAGLLTSRYDHPGGIRRVGRKPKVYEPADTDIRISIPERRPDLLAEILIDAVLGQQPGEDAQSAALRTARHRGEALGAATRASSRPGRLGPERSLTLSESVLEEHGFEPDRQAPTEVRLLNCPFHPLAARSPDLVCSINHAFLGGFLTGLQASGIAAVLAPYPGRCCVELRAAASGASVPGPANGACVKEVCARSAGEPGGTWPASRETTRRRRS</sequence>
<evidence type="ECO:0000313" key="4">
    <source>
        <dbReference type="Proteomes" id="UP000608522"/>
    </source>
</evidence>
<evidence type="ECO:0000256" key="1">
    <source>
        <dbReference type="SAM" id="MobiDB-lite"/>
    </source>
</evidence>
<feature type="region of interest" description="Disordered" evidence="1">
    <location>
        <begin position="262"/>
        <end position="282"/>
    </location>
</feature>
<reference evidence="4" key="1">
    <citation type="submission" date="2023-07" db="EMBL/GenBank/DDBJ databases">
        <title>Whole genome shotgun sequence of Streptomyces spororaveus NBRC 15456.</title>
        <authorList>
            <person name="Komaki H."/>
            <person name="Tamura T."/>
        </authorList>
    </citation>
    <scope>NUCLEOTIDE SEQUENCE [LARGE SCALE GENOMIC DNA]</scope>
    <source>
        <strain evidence="4">NBRC 15456</strain>
    </source>
</reference>
<name>A0ABQ3T6P5_9ACTN</name>
<gene>
    <name evidence="3" type="ORF">Sspor_16270</name>
</gene>
<evidence type="ECO:0000313" key="3">
    <source>
        <dbReference type="EMBL" id="GHI76066.1"/>
    </source>
</evidence>
<evidence type="ECO:0000259" key="2">
    <source>
        <dbReference type="SMART" id="SM00418"/>
    </source>
</evidence>
<organism evidence="3 4">
    <name type="scientific">Streptomyces spororaveus</name>
    <dbReference type="NCBI Taxonomy" id="284039"/>
    <lineage>
        <taxon>Bacteria</taxon>
        <taxon>Bacillati</taxon>
        <taxon>Actinomycetota</taxon>
        <taxon>Actinomycetes</taxon>
        <taxon>Kitasatosporales</taxon>
        <taxon>Streptomycetaceae</taxon>
        <taxon>Streptomyces</taxon>
    </lineage>
</organism>
<dbReference type="Gene3D" id="1.10.10.10">
    <property type="entry name" value="Winged helix-like DNA-binding domain superfamily/Winged helix DNA-binding domain"/>
    <property type="match status" value="1"/>
</dbReference>
<dbReference type="InterPro" id="IPR011991">
    <property type="entry name" value="ArsR-like_HTH"/>
</dbReference>
<dbReference type="Proteomes" id="UP000608522">
    <property type="component" value="Unassembled WGS sequence"/>
</dbReference>
<proteinExistence type="predicted"/>
<dbReference type="CDD" id="cd00090">
    <property type="entry name" value="HTH_ARSR"/>
    <property type="match status" value="1"/>
</dbReference>
<dbReference type="InterPro" id="IPR001845">
    <property type="entry name" value="HTH_ArsR_DNA-bd_dom"/>
</dbReference>
<dbReference type="InterPro" id="IPR036390">
    <property type="entry name" value="WH_DNA-bd_sf"/>
</dbReference>
<keyword evidence="4" id="KW-1185">Reference proteome</keyword>
<accession>A0ABQ3T6P5</accession>
<dbReference type="SMART" id="SM00418">
    <property type="entry name" value="HTH_ARSR"/>
    <property type="match status" value="1"/>
</dbReference>
<feature type="domain" description="HTH arsR-type" evidence="2">
    <location>
        <begin position="19"/>
        <end position="108"/>
    </location>
</feature>